<gene>
    <name evidence="1" type="ORF">VNO78_17833</name>
</gene>
<proteinExistence type="predicted"/>
<organism evidence="1 2">
    <name type="scientific">Psophocarpus tetragonolobus</name>
    <name type="common">Winged bean</name>
    <name type="synonym">Dolichos tetragonolobus</name>
    <dbReference type="NCBI Taxonomy" id="3891"/>
    <lineage>
        <taxon>Eukaryota</taxon>
        <taxon>Viridiplantae</taxon>
        <taxon>Streptophyta</taxon>
        <taxon>Embryophyta</taxon>
        <taxon>Tracheophyta</taxon>
        <taxon>Spermatophyta</taxon>
        <taxon>Magnoliopsida</taxon>
        <taxon>eudicotyledons</taxon>
        <taxon>Gunneridae</taxon>
        <taxon>Pentapetalae</taxon>
        <taxon>rosids</taxon>
        <taxon>fabids</taxon>
        <taxon>Fabales</taxon>
        <taxon>Fabaceae</taxon>
        <taxon>Papilionoideae</taxon>
        <taxon>50 kb inversion clade</taxon>
        <taxon>NPAAA clade</taxon>
        <taxon>indigoferoid/millettioid clade</taxon>
        <taxon>Phaseoleae</taxon>
        <taxon>Psophocarpus</taxon>
    </lineage>
</organism>
<protein>
    <submittedName>
        <fullName evidence="1">Uncharacterized protein</fullName>
    </submittedName>
</protein>
<dbReference type="EMBL" id="JAYMYS010000004">
    <property type="protein sequence ID" value="KAK7396676.1"/>
    <property type="molecule type" value="Genomic_DNA"/>
</dbReference>
<reference evidence="1 2" key="1">
    <citation type="submission" date="2024-01" db="EMBL/GenBank/DDBJ databases">
        <title>The genomes of 5 underutilized Papilionoideae crops provide insights into root nodulation and disease resistanc.</title>
        <authorList>
            <person name="Jiang F."/>
        </authorList>
    </citation>
    <scope>NUCLEOTIDE SEQUENCE [LARGE SCALE GENOMIC DNA]</scope>
    <source>
        <strain evidence="1">DUOXIRENSHENG_FW03</strain>
        <tissue evidence="1">Leaves</tissue>
    </source>
</reference>
<sequence length="140" mass="15625">MVSFGCPKREEKDKERQREGGVLCLSLLNFSKKITFRRKLGENFDGGNELELELGRGVAVGEKREIEKGRMGQSEQCWPKGIMGIQIGLMEIRGIIMGLPSRVSKMMDMSLELLGGEEQEFRCELGPAIPISSWVMSGMA</sequence>
<comment type="caution">
    <text evidence="1">The sequence shown here is derived from an EMBL/GenBank/DDBJ whole genome shotgun (WGS) entry which is preliminary data.</text>
</comment>
<evidence type="ECO:0000313" key="1">
    <source>
        <dbReference type="EMBL" id="KAK7396676.1"/>
    </source>
</evidence>
<keyword evidence="2" id="KW-1185">Reference proteome</keyword>
<evidence type="ECO:0000313" key="2">
    <source>
        <dbReference type="Proteomes" id="UP001386955"/>
    </source>
</evidence>
<dbReference type="Proteomes" id="UP001386955">
    <property type="component" value="Unassembled WGS sequence"/>
</dbReference>
<name>A0AAN9SHQ6_PSOTE</name>
<dbReference type="AlphaFoldDB" id="A0AAN9SHQ6"/>
<accession>A0AAN9SHQ6</accession>